<name>A0A3N4KFF8_9PEZI</name>
<feature type="signal peptide" evidence="1">
    <location>
        <begin position="1"/>
        <end position="33"/>
    </location>
</feature>
<evidence type="ECO:0000256" key="1">
    <source>
        <dbReference type="SAM" id="SignalP"/>
    </source>
</evidence>
<dbReference type="InParanoid" id="A0A3N4KFF8"/>
<sequence>MCAGKSLFKTSLACCWQLLTCLLLLLLRCYCLSALLHEQNMFPPPPRPARTVQLSCGQPFRLVFAGGLVL</sequence>
<reference evidence="2 3" key="1">
    <citation type="journal article" date="2018" name="Nat. Ecol. Evol.">
        <title>Pezizomycetes genomes reveal the molecular basis of ectomycorrhizal truffle lifestyle.</title>
        <authorList>
            <person name="Murat C."/>
            <person name="Payen T."/>
            <person name="Noel B."/>
            <person name="Kuo A."/>
            <person name="Morin E."/>
            <person name="Chen J."/>
            <person name="Kohler A."/>
            <person name="Krizsan K."/>
            <person name="Balestrini R."/>
            <person name="Da Silva C."/>
            <person name="Montanini B."/>
            <person name="Hainaut M."/>
            <person name="Levati E."/>
            <person name="Barry K.W."/>
            <person name="Belfiori B."/>
            <person name="Cichocki N."/>
            <person name="Clum A."/>
            <person name="Dockter R.B."/>
            <person name="Fauchery L."/>
            <person name="Guy J."/>
            <person name="Iotti M."/>
            <person name="Le Tacon F."/>
            <person name="Lindquist E.A."/>
            <person name="Lipzen A."/>
            <person name="Malagnac F."/>
            <person name="Mello A."/>
            <person name="Molinier V."/>
            <person name="Miyauchi S."/>
            <person name="Poulain J."/>
            <person name="Riccioni C."/>
            <person name="Rubini A."/>
            <person name="Sitrit Y."/>
            <person name="Splivallo R."/>
            <person name="Traeger S."/>
            <person name="Wang M."/>
            <person name="Zifcakova L."/>
            <person name="Wipf D."/>
            <person name="Zambonelli A."/>
            <person name="Paolocci F."/>
            <person name="Nowrousian M."/>
            <person name="Ottonello S."/>
            <person name="Baldrian P."/>
            <person name="Spatafora J.W."/>
            <person name="Henrissat B."/>
            <person name="Nagy L.G."/>
            <person name="Aury J.M."/>
            <person name="Wincker P."/>
            <person name="Grigoriev I.V."/>
            <person name="Bonfante P."/>
            <person name="Martin F.M."/>
        </authorList>
    </citation>
    <scope>NUCLEOTIDE SEQUENCE [LARGE SCALE GENOMIC DNA]</scope>
    <source>
        <strain evidence="2 3">CCBAS932</strain>
    </source>
</reference>
<keyword evidence="1" id="KW-0732">Signal</keyword>
<protein>
    <recommendedName>
        <fullName evidence="4">Secreted protein</fullName>
    </recommendedName>
</protein>
<dbReference type="AlphaFoldDB" id="A0A3N4KFF8"/>
<keyword evidence="3" id="KW-1185">Reference proteome</keyword>
<evidence type="ECO:0000313" key="3">
    <source>
        <dbReference type="Proteomes" id="UP000277580"/>
    </source>
</evidence>
<evidence type="ECO:0000313" key="2">
    <source>
        <dbReference type="EMBL" id="RPB09273.1"/>
    </source>
</evidence>
<dbReference type="Proteomes" id="UP000277580">
    <property type="component" value="Unassembled WGS sequence"/>
</dbReference>
<gene>
    <name evidence="2" type="ORF">P167DRAFT_538591</name>
</gene>
<proteinExistence type="predicted"/>
<organism evidence="2 3">
    <name type="scientific">Morchella conica CCBAS932</name>
    <dbReference type="NCBI Taxonomy" id="1392247"/>
    <lineage>
        <taxon>Eukaryota</taxon>
        <taxon>Fungi</taxon>
        <taxon>Dikarya</taxon>
        <taxon>Ascomycota</taxon>
        <taxon>Pezizomycotina</taxon>
        <taxon>Pezizomycetes</taxon>
        <taxon>Pezizales</taxon>
        <taxon>Morchellaceae</taxon>
        <taxon>Morchella</taxon>
    </lineage>
</organism>
<dbReference type="EMBL" id="ML119153">
    <property type="protein sequence ID" value="RPB09273.1"/>
    <property type="molecule type" value="Genomic_DNA"/>
</dbReference>
<evidence type="ECO:0008006" key="4">
    <source>
        <dbReference type="Google" id="ProtNLM"/>
    </source>
</evidence>
<accession>A0A3N4KFF8</accession>
<feature type="chain" id="PRO_5018012672" description="Secreted protein" evidence="1">
    <location>
        <begin position="34"/>
        <end position="70"/>
    </location>
</feature>